<name>A0A6J4KWM0_9ACTN</name>
<evidence type="ECO:0000256" key="1">
    <source>
        <dbReference type="SAM" id="MobiDB-lite"/>
    </source>
</evidence>
<keyword evidence="2" id="KW-1133">Transmembrane helix</keyword>
<reference evidence="3" key="1">
    <citation type="submission" date="2020-02" db="EMBL/GenBank/DDBJ databases">
        <authorList>
            <person name="Meier V. D."/>
        </authorList>
    </citation>
    <scope>NUCLEOTIDE SEQUENCE</scope>
    <source>
        <strain evidence="3">AVDCRST_MAG61</strain>
    </source>
</reference>
<organism evidence="3">
    <name type="scientific">uncultured Friedmanniella sp</name>
    <dbReference type="NCBI Taxonomy" id="335381"/>
    <lineage>
        <taxon>Bacteria</taxon>
        <taxon>Bacillati</taxon>
        <taxon>Actinomycetota</taxon>
        <taxon>Actinomycetes</taxon>
        <taxon>Propionibacteriales</taxon>
        <taxon>Nocardioidaceae</taxon>
        <taxon>Friedmanniella</taxon>
        <taxon>environmental samples</taxon>
    </lineage>
</organism>
<protein>
    <submittedName>
        <fullName evidence="3">Uncharacterized protein</fullName>
    </submittedName>
</protein>
<evidence type="ECO:0000256" key="2">
    <source>
        <dbReference type="SAM" id="Phobius"/>
    </source>
</evidence>
<sequence>MPRRDELTYDLGPSPSRRSIPWPSVLLLVTVLALTIVLAASLVTGSRPSPETAAPAATASADPASPSDGTSTTPLPTGSDAGDGLGVPEGSREATTRFVRAWLDPDPKTREAALQEVAVPALTEQLMLTDPARIPRATPKGAPVLDEASTYSAQFTQALSTGRSITVYLVADPQAKYRWLTTSVAQA</sequence>
<proteinExistence type="predicted"/>
<feature type="compositionally biased region" description="Low complexity" evidence="1">
    <location>
        <begin position="46"/>
        <end position="71"/>
    </location>
</feature>
<keyword evidence="2" id="KW-0472">Membrane</keyword>
<feature type="region of interest" description="Disordered" evidence="1">
    <location>
        <begin position="46"/>
        <end position="91"/>
    </location>
</feature>
<accession>A0A6J4KWM0</accession>
<evidence type="ECO:0000313" key="3">
    <source>
        <dbReference type="EMBL" id="CAA9316573.1"/>
    </source>
</evidence>
<dbReference type="EMBL" id="CADCTT010000269">
    <property type="protein sequence ID" value="CAA9316573.1"/>
    <property type="molecule type" value="Genomic_DNA"/>
</dbReference>
<gene>
    <name evidence="3" type="ORF">AVDCRST_MAG61-2039</name>
</gene>
<keyword evidence="2" id="KW-0812">Transmembrane</keyword>
<dbReference type="AlphaFoldDB" id="A0A6J4KWM0"/>
<feature type="transmembrane region" description="Helical" evidence="2">
    <location>
        <begin position="20"/>
        <end position="43"/>
    </location>
</feature>